<keyword evidence="1" id="KW-0862">Zinc</keyword>
<accession>T0SCT0</accession>
<feature type="region of interest" description="Disordered" evidence="2">
    <location>
        <begin position="43"/>
        <end position="69"/>
    </location>
</feature>
<dbReference type="OrthoDB" id="79175at2759"/>
<keyword evidence="1" id="KW-0479">Metal-binding</keyword>
<keyword evidence="1" id="KW-0863">Zinc-finger</keyword>
<dbReference type="Proteomes" id="UP000030762">
    <property type="component" value="Unassembled WGS sequence"/>
</dbReference>
<proteinExistence type="predicted"/>
<dbReference type="GO" id="GO:0008270">
    <property type="term" value="F:zinc ion binding"/>
    <property type="evidence" value="ECO:0007669"/>
    <property type="project" value="UniProtKB-KW"/>
</dbReference>
<dbReference type="RefSeq" id="XP_008605516.1">
    <property type="nucleotide sequence ID" value="XM_008607294.1"/>
</dbReference>
<protein>
    <recommendedName>
        <fullName evidence="3">C2H2-type domain-containing protein</fullName>
    </recommendedName>
</protein>
<dbReference type="PROSITE" id="PS00028">
    <property type="entry name" value="ZINC_FINGER_C2H2_1"/>
    <property type="match status" value="1"/>
</dbReference>
<feature type="domain" description="C2H2-type" evidence="3">
    <location>
        <begin position="5"/>
        <end position="32"/>
    </location>
</feature>
<gene>
    <name evidence="4" type="ORF">SDRG_01750</name>
</gene>
<dbReference type="InterPro" id="IPR013087">
    <property type="entry name" value="Znf_C2H2_type"/>
</dbReference>
<sequence>MKGWHRCLVCQKVFEREETWLQHVDRHETQRLNREKRLRSEDIDQRLGPLLPRATEAPVARPRFAPPQA</sequence>
<name>T0SCT0_SAPDV</name>
<organism evidence="4 5">
    <name type="scientific">Saprolegnia diclina (strain VS20)</name>
    <dbReference type="NCBI Taxonomy" id="1156394"/>
    <lineage>
        <taxon>Eukaryota</taxon>
        <taxon>Sar</taxon>
        <taxon>Stramenopiles</taxon>
        <taxon>Oomycota</taxon>
        <taxon>Saprolegniomycetes</taxon>
        <taxon>Saprolegniales</taxon>
        <taxon>Saprolegniaceae</taxon>
        <taxon>Saprolegnia</taxon>
    </lineage>
</organism>
<evidence type="ECO:0000259" key="3">
    <source>
        <dbReference type="PROSITE" id="PS50157"/>
    </source>
</evidence>
<evidence type="ECO:0000313" key="4">
    <source>
        <dbReference type="EMBL" id="EQC40672.1"/>
    </source>
</evidence>
<dbReference type="InParanoid" id="T0SCT0"/>
<evidence type="ECO:0000313" key="5">
    <source>
        <dbReference type="Proteomes" id="UP000030762"/>
    </source>
</evidence>
<dbReference type="VEuPathDB" id="FungiDB:SDRG_01750"/>
<keyword evidence="5" id="KW-1185">Reference proteome</keyword>
<dbReference type="EMBL" id="JH767135">
    <property type="protein sequence ID" value="EQC40672.1"/>
    <property type="molecule type" value="Genomic_DNA"/>
</dbReference>
<dbReference type="PROSITE" id="PS50157">
    <property type="entry name" value="ZINC_FINGER_C2H2_2"/>
    <property type="match status" value="1"/>
</dbReference>
<reference evidence="4 5" key="1">
    <citation type="submission" date="2012-04" db="EMBL/GenBank/DDBJ databases">
        <title>The Genome Sequence of Saprolegnia declina VS20.</title>
        <authorList>
            <consortium name="The Broad Institute Genome Sequencing Platform"/>
            <person name="Russ C."/>
            <person name="Nusbaum C."/>
            <person name="Tyler B."/>
            <person name="van West P."/>
            <person name="Dieguez-Uribeondo J."/>
            <person name="de Bruijn I."/>
            <person name="Tripathy S."/>
            <person name="Jiang R."/>
            <person name="Young S.K."/>
            <person name="Zeng Q."/>
            <person name="Gargeya S."/>
            <person name="Fitzgerald M."/>
            <person name="Haas B."/>
            <person name="Abouelleil A."/>
            <person name="Alvarado L."/>
            <person name="Arachchi H.M."/>
            <person name="Berlin A."/>
            <person name="Chapman S.B."/>
            <person name="Goldberg J."/>
            <person name="Griggs A."/>
            <person name="Gujja S."/>
            <person name="Hansen M."/>
            <person name="Howarth C."/>
            <person name="Imamovic A."/>
            <person name="Larimer J."/>
            <person name="McCowen C."/>
            <person name="Montmayeur A."/>
            <person name="Murphy C."/>
            <person name="Neiman D."/>
            <person name="Pearson M."/>
            <person name="Priest M."/>
            <person name="Roberts A."/>
            <person name="Saif S."/>
            <person name="Shea T."/>
            <person name="Sisk P."/>
            <person name="Sykes S."/>
            <person name="Wortman J."/>
            <person name="Nusbaum C."/>
            <person name="Birren B."/>
        </authorList>
    </citation>
    <scope>NUCLEOTIDE SEQUENCE [LARGE SCALE GENOMIC DNA]</scope>
    <source>
        <strain evidence="4 5">VS20</strain>
    </source>
</reference>
<evidence type="ECO:0000256" key="2">
    <source>
        <dbReference type="SAM" id="MobiDB-lite"/>
    </source>
</evidence>
<evidence type="ECO:0000256" key="1">
    <source>
        <dbReference type="PROSITE-ProRule" id="PRU00042"/>
    </source>
</evidence>
<dbReference type="GeneID" id="19942477"/>
<dbReference type="AlphaFoldDB" id="T0SCT0"/>